<organism evidence="2 3">
    <name type="scientific">Azospirillum brasilense</name>
    <dbReference type="NCBI Taxonomy" id="192"/>
    <lineage>
        <taxon>Bacteria</taxon>
        <taxon>Pseudomonadati</taxon>
        <taxon>Pseudomonadota</taxon>
        <taxon>Alphaproteobacteria</taxon>
        <taxon>Rhodospirillales</taxon>
        <taxon>Azospirillaceae</taxon>
        <taxon>Azospirillum</taxon>
    </lineage>
</organism>
<feature type="signal peptide" evidence="1">
    <location>
        <begin position="1"/>
        <end position="25"/>
    </location>
</feature>
<dbReference type="AlphaFoldDB" id="A0A4D8Q1M6"/>
<proteinExistence type="predicted"/>
<geneLocation type="plasmid" evidence="2">
    <name>p1</name>
</geneLocation>
<evidence type="ECO:0000313" key="2">
    <source>
        <dbReference type="EMBL" id="QCO03713.1"/>
    </source>
</evidence>
<name>A0A4D8Q1M6_AZOBR</name>
<dbReference type="EMBL" id="CP032331">
    <property type="protein sequence ID" value="QCO03713.1"/>
    <property type="molecule type" value="Genomic_DNA"/>
</dbReference>
<evidence type="ECO:0000313" key="3">
    <source>
        <dbReference type="Proteomes" id="UP000298596"/>
    </source>
</evidence>
<keyword evidence="1" id="KW-0732">Signal</keyword>
<reference evidence="2 3" key="1">
    <citation type="submission" date="2018-09" db="EMBL/GenBank/DDBJ databases">
        <title>Whole genome based analysis of evolution and adaptive divergence in Indian and Brazilian strains of Azospirillum brasilense.</title>
        <authorList>
            <person name="Singh C."/>
            <person name="Tripathi A.K."/>
        </authorList>
    </citation>
    <scope>NUCLEOTIDE SEQUENCE [LARGE SCALE GENOMIC DNA]</scope>
    <source>
        <strain evidence="2 3">MTCC4036</strain>
        <plasmid evidence="2 3">p1</plasmid>
    </source>
</reference>
<feature type="chain" id="PRO_5020264274" evidence="1">
    <location>
        <begin position="26"/>
        <end position="188"/>
    </location>
</feature>
<gene>
    <name evidence="2" type="ORF">D3867_16970</name>
</gene>
<accession>A0A4D8Q1M6</accession>
<keyword evidence="2" id="KW-0614">Plasmid</keyword>
<protein>
    <submittedName>
        <fullName evidence="2">Uncharacterized protein</fullName>
    </submittedName>
</protein>
<dbReference type="Proteomes" id="UP000298596">
    <property type="component" value="Plasmid p1"/>
</dbReference>
<sequence length="188" mass="20536">MIAQRSQALAIVGGLPLMLAPGVAAAELVDLPGGEARVTVAHPEFKAPPKVRVLLNDDLLKANRFDWLTFRSLAKPGPVLVIGYQTHGGKKPFEYRRLNERLHEQEALTKKGTPELVGAIRTAPGPFGEVEWARFIYRSEGTARECAYWLGHFNGTWGRHLGWYCPVAGQAVTEAAVGAAVNAVRLKE</sequence>
<evidence type="ECO:0000256" key="1">
    <source>
        <dbReference type="SAM" id="SignalP"/>
    </source>
</evidence>